<dbReference type="PANTHER" id="PTHR33116:SF78">
    <property type="entry name" value="OS12G0587133 PROTEIN"/>
    <property type="match status" value="1"/>
</dbReference>
<name>A0A5J9TK53_9POAL</name>
<sequence>MCSTLVPKTTVAAIERRRRAFLWTGEDKCSGARCLIAWDRVTLAKIEGGLGVKDLETQNHCLLLEFIHKIFNGDDAPWPDWLLRDLRHDFGSDLPTDSYLSRFVDAELSRYRSLTRVEVHDGTSTSFWFDDWNIIAPAENVCPKCAGVPEDSLHLFCLCPPAAATWAALNIDITPSFIMDPWRARHPPHLPSRVWPDVLLALLWRIWTGRNNRIFHAIDDDAAAIIRNTVADLSLWRH</sequence>
<evidence type="ECO:0008006" key="3">
    <source>
        <dbReference type="Google" id="ProtNLM"/>
    </source>
</evidence>
<feature type="non-terminal residue" evidence="1">
    <location>
        <position position="1"/>
    </location>
</feature>
<dbReference type="OrthoDB" id="690234at2759"/>
<gene>
    <name evidence="1" type="ORF">EJB05_45362</name>
</gene>
<evidence type="ECO:0000313" key="2">
    <source>
        <dbReference type="Proteomes" id="UP000324897"/>
    </source>
</evidence>
<protein>
    <recommendedName>
        <fullName evidence="3">Reverse transcriptase zinc-binding domain-containing protein</fullName>
    </recommendedName>
</protein>
<organism evidence="1 2">
    <name type="scientific">Eragrostis curvula</name>
    <name type="common">weeping love grass</name>
    <dbReference type="NCBI Taxonomy" id="38414"/>
    <lineage>
        <taxon>Eukaryota</taxon>
        <taxon>Viridiplantae</taxon>
        <taxon>Streptophyta</taxon>
        <taxon>Embryophyta</taxon>
        <taxon>Tracheophyta</taxon>
        <taxon>Spermatophyta</taxon>
        <taxon>Magnoliopsida</taxon>
        <taxon>Liliopsida</taxon>
        <taxon>Poales</taxon>
        <taxon>Poaceae</taxon>
        <taxon>PACMAD clade</taxon>
        <taxon>Chloridoideae</taxon>
        <taxon>Eragrostideae</taxon>
        <taxon>Eragrostidinae</taxon>
        <taxon>Eragrostis</taxon>
    </lineage>
</organism>
<dbReference type="AlphaFoldDB" id="A0A5J9TK53"/>
<keyword evidence="2" id="KW-1185">Reference proteome</keyword>
<dbReference type="Gramene" id="TVU11760">
    <property type="protein sequence ID" value="TVU11760"/>
    <property type="gene ID" value="EJB05_45362"/>
</dbReference>
<dbReference type="PANTHER" id="PTHR33116">
    <property type="entry name" value="REVERSE TRANSCRIPTASE ZINC-BINDING DOMAIN-CONTAINING PROTEIN-RELATED-RELATED"/>
    <property type="match status" value="1"/>
</dbReference>
<comment type="caution">
    <text evidence="1">The sequence shown here is derived from an EMBL/GenBank/DDBJ whole genome shotgun (WGS) entry which is preliminary data.</text>
</comment>
<reference evidence="1 2" key="1">
    <citation type="journal article" date="2019" name="Sci. Rep.">
        <title>A high-quality genome of Eragrostis curvula grass provides insights into Poaceae evolution and supports new strategies to enhance forage quality.</title>
        <authorList>
            <person name="Carballo J."/>
            <person name="Santos B.A.C.M."/>
            <person name="Zappacosta D."/>
            <person name="Garbus I."/>
            <person name="Selva J.P."/>
            <person name="Gallo C.A."/>
            <person name="Diaz A."/>
            <person name="Albertini E."/>
            <person name="Caccamo M."/>
            <person name="Echenique V."/>
        </authorList>
    </citation>
    <scope>NUCLEOTIDE SEQUENCE [LARGE SCALE GENOMIC DNA]</scope>
    <source>
        <strain evidence="2">cv. Victoria</strain>
        <tissue evidence="1">Leaf</tissue>
    </source>
</reference>
<dbReference type="EMBL" id="RWGY01000039">
    <property type="protein sequence ID" value="TVU11760.1"/>
    <property type="molecule type" value="Genomic_DNA"/>
</dbReference>
<feature type="non-terminal residue" evidence="1">
    <location>
        <position position="238"/>
    </location>
</feature>
<dbReference type="Proteomes" id="UP000324897">
    <property type="component" value="Chromosome 3"/>
</dbReference>
<evidence type="ECO:0000313" key="1">
    <source>
        <dbReference type="EMBL" id="TVU11760.1"/>
    </source>
</evidence>
<proteinExistence type="predicted"/>
<accession>A0A5J9TK53</accession>